<feature type="compositionally biased region" description="Basic and acidic residues" evidence="1">
    <location>
        <begin position="256"/>
        <end position="266"/>
    </location>
</feature>
<gene>
    <name evidence="2" type="ORF">SNE40_004862</name>
</gene>
<proteinExistence type="predicted"/>
<feature type="compositionally biased region" description="Basic and acidic residues" evidence="1">
    <location>
        <begin position="293"/>
        <end position="307"/>
    </location>
</feature>
<keyword evidence="3" id="KW-1185">Reference proteome</keyword>
<sequence>MKSSAKKRRIESSDESGDENVVSAPKVSGDEVTPIKSDVMSGRSSSRIQERKSKTYVKPTRDSIWNKIPSSSEKRLANISPNKRVNDMLRVHNRYNAESIDIFNDDFIVDDDESDTTTSSDSGHEEEQRSGKKKRKNKVSKIQNRRRRLKYESSSSEDESKTNRDAIEPTDGNEDSFLSSSRTKHIENLKKGDNETILNTAKPLAIDECESDDVIPCDQDSNSDEEDSQIFKHLNSSKNKNVLKSDDESDINDESNENKGHNKKNESNANKNAASDNKNDSSDESSDSDSDESDHLSRYERQLSKKENLFKSFKEAQAKSKNKNVASKKK</sequence>
<organism evidence="2 3">
    <name type="scientific">Patella caerulea</name>
    <name type="common">Rayed Mediterranean limpet</name>
    <dbReference type="NCBI Taxonomy" id="87958"/>
    <lineage>
        <taxon>Eukaryota</taxon>
        <taxon>Metazoa</taxon>
        <taxon>Spiralia</taxon>
        <taxon>Lophotrochozoa</taxon>
        <taxon>Mollusca</taxon>
        <taxon>Gastropoda</taxon>
        <taxon>Patellogastropoda</taxon>
        <taxon>Patelloidea</taxon>
        <taxon>Patellidae</taxon>
        <taxon>Patella</taxon>
    </lineage>
</organism>
<feature type="compositionally biased region" description="Basic and acidic residues" evidence="1">
    <location>
        <begin position="158"/>
        <end position="167"/>
    </location>
</feature>
<dbReference type="AlphaFoldDB" id="A0AAN8K5K8"/>
<evidence type="ECO:0000256" key="1">
    <source>
        <dbReference type="SAM" id="MobiDB-lite"/>
    </source>
</evidence>
<evidence type="ECO:0000313" key="3">
    <source>
        <dbReference type="Proteomes" id="UP001347796"/>
    </source>
</evidence>
<name>A0AAN8K5K8_PATCE</name>
<comment type="caution">
    <text evidence="2">The sequence shown here is derived from an EMBL/GenBank/DDBJ whole genome shotgun (WGS) entry which is preliminary data.</text>
</comment>
<reference evidence="2 3" key="1">
    <citation type="submission" date="2024-01" db="EMBL/GenBank/DDBJ databases">
        <title>The genome of the rayed Mediterranean limpet Patella caerulea (Linnaeus, 1758).</title>
        <authorList>
            <person name="Anh-Thu Weber A."/>
            <person name="Halstead-Nussloch G."/>
        </authorList>
    </citation>
    <scope>NUCLEOTIDE SEQUENCE [LARGE SCALE GENOMIC DNA]</scope>
    <source>
        <strain evidence="2">AATW-2023a</strain>
        <tissue evidence="2">Whole specimen</tissue>
    </source>
</reference>
<feature type="region of interest" description="Disordered" evidence="1">
    <location>
        <begin position="1"/>
        <end position="81"/>
    </location>
</feature>
<dbReference type="Proteomes" id="UP001347796">
    <property type="component" value="Unassembled WGS sequence"/>
</dbReference>
<evidence type="ECO:0000313" key="2">
    <source>
        <dbReference type="EMBL" id="KAK6188747.1"/>
    </source>
</evidence>
<accession>A0AAN8K5K8</accession>
<protein>
    <submittedName>
        <fullName evidence="2">Uncharacterized protein</fullName>
    </submittedName>
</protein>
<feature type="compositionally biased region" description="Low complexity" evidence="1">
    <location>
        <begin position="267"/>
        <end position="276"/>
    </location>
</feature>
<feature type="compositionally biased region" description="Basic residues" evidence="1">
    <location>
        <begin position="131"/>
        <end position="149"/>
    </location>
</feature>
<feature type="compositionally biased region" description="Basic and acidic residues" evidence="1">
    <location>
        <begin position="184"/>
        <end position="194"/>
    </location>
</feature>
<feature type="compositionally biased region" description="Acidic residues" evidence="1">
    <location>
        <begin position="282"/>
        <end position="292"/>
    </location>
</feature>
<dbReference type="EMBL" id="JAZGQO010000003">
    <property type="protein sequence ID" value="KAK6188747.1"/>
    <property type="molecule type" value="Genomic_DNA"/>
</dbReference>
<feature type="compositionally biased region" description="Acidic residues" evidence="1">
    <location>
        <begin position="207"/>
        <end position="228"/>
    </location>
</feature>
<feature type="region of interest" description="Disordered" evidence="1">
    <location>
        <begin position="113"/>
        <end position="307"/>
    </location>
</feature>